<feature type="region of interest" description="Disordered" evidence="1">
    <location>
        <begin position="420"/>
        <end position="456"/>
    </location>
</feature>
<keyword evidence="3" id="KW-1185">Reference proteome</keyword>
<feature type="compositionally biased region" description="Polar residues" evidence="1">
    <location>
        <begin position="354"/>
        <end position="370"/>
    </location>
</feature>
<dbReference type="STRING" id="1149755.A0A2J6RL24"/>
<dbReference type="EMBL" id="KZ613947">
    <property type="protein sequence ID" value="PMD39210.1"/>
    <property type="molecule type" value="Genomic_DNA"/>
</dbReference>
<name>A0A2J6RL24_HYAVF</name>
<protein>
    <submittedName>
        <fullName evidence="2">Uncharacterized protein</fullName>
    </submittedName>
</protein>
<feature type="compositionally biased region" description="Basic and acidic residues" evidence="1">
    <location>
        <begin position="420"/>
        <end position="439"/>
    </location>
</feature>
<feature type="compositionally biased region" description="Basic and acidic residues" evidence="1">
    <location>
        <begin position="447"/>
        <end position="456"/>
    </location>
</feature>
<organism evidence="2 3">
    <name type="scientific">Hyaloscypha variabilis (strain UAMH 11265 / GT02V1 / F)</name>
    <name type="common">Meliniomyces variabilis</name>
    <dbReference type="NCBI Taxonomy" id="1149755"/>
    <lineage>
        <taxon>Eukaryota</taxon>
        <taxon>Fungi</taxon>
        <taxon>Dikarya</taxon>
        <taxon>Ascomycota</taxon>
        <taxon>Pezizomycotina</taxon>
        <taxon>Leotiomycetes</taxon>
        <taxon>Helotiales</taxon>
        <taxon>Hyaloscyphaceae</taxon>
        <taxon>Hyaloscypha</taxon>
        <taxon>Hyaloscypha variabilis</taxon>
    </lineage>
</organism>
<reference evidence="2" key="1">
    <citation type="submission" date="2016-04" db="EMBL/GenBank/DDBJ databases">
        <title>A degradative enzymes factory behind the ericoid mycorrhizal symbiosis.</title>
        <authorList>
            <consortium name="DOE Joint Genome Institute"/>
            <person name="Martino E."/>
            <person name="Morin E."/>
            <person name="Grelet G."/>
            <person name="Kuo A."/>
            <person name="Kohler A."/>
            <person name="Daghino S."/>
            <person name="Barry K."/>
            <person name="Choi C."/>
            <person name="Cichocki N."/>
            <person name="Clum A."/>
            <person name="Copeland A."/>
            <person name="Hainaut M."/>
            <person name="Haridas S."/>
            <person name="Labutti K."/>
            <person name="Lindquist E."/>
            <person name="Lipzen A."/>
            <person name="Khouja H.-R."/>
            <person name="Murat C."/>
            <person name="Ohm R."/>
            <person name="Olson A."/>
            <person name="Spatafora J."/>
            <person name="Veneault-Fourrey C."/>
            <person name="Henrissat B."/>
            <person name="Grigoriev I."/>
            <person name="Martin F."/>
            <person name="Perotto S."/>
        </authorList>
    </citation>
    <scope>NUCLEOTIDE SEQUENCE [LARGE SCALE GENOMIC DNA]</scope>
    <source>
        <strain evidence="2">F</strain>
    </source>
</reference>
<dbReference type="OrthoDB" id="3455134at2759"/>
<feature type="region of interest" description="Disordered" evidence="1">
    <location>
        <begin position="243"/>
        <end position="293"/>
    </location>
</feature>
<dbReference type="AlphaFoldDB" id="A0A2J6RL24"/>
<evidence type="ECO:0000313" key="2">
    <source>
        <dbReference type="EMBL" id="PMD39210.1"/>
    </source>
</evidence>
<feature type="region of interest" description="Disordered" evidence="1">
    <location>
        <begin position="493"/>
        <end position="516"/>
    </location>
</feature>
<accession>A0A2J6RL24</accession>
<dbReference type="Proteomes" id="UP000235786">
    <property type="component" value="Unassembled WGS sequence"/>
</dbReference>
<evidence type="ECO:0000256" key="1">
    <source>
        <dbReference type="SAM" id="MobiDB-lite"/>
    </source>
</evidence>
<feature type="compositionally biased region" description="Low complexity" evidence="1">
    <location>
        <begin position="496"/>
        <end position="509"/>
    </location>
</feature>
<proteinExistence type="predicted"/>
<sequence length="665" mass="74580">MGSNQVDILDCKVRVRKYVLISCPTRWKQKGERVVVQSPMLNILKTVSKVPVKRYNGEEQNSVCFIPKQDIEKDVNSIYEKAKVSTTESWVDAHGVAMFDNTLGDGFTYRRGDRFWICIGTKTGFNNVVPVINLSSQTFEEGNIRIDQVCWFPKIQGPNGELWTLGGETRQLKLSGRKNYSYLSFAICQLLDGTAPTTEIVPMPAKDIKMETRRQLSIAESRSLFMERLQCMGGAASDKAFQTGEFRSRSQSPAPHDRTSPFLPTPPASPDQDLLHRGQHSKKRSAIGQNQFRPLPQPWRGIFELSGQTNGRYVLRNSFIHSRESPQTRVRRWLPSVLSMDIYSDDEDSEMNDGFSTDYSTREPSPALLSTNPKHQRVVRHDLHDTDISGLYSHELPGLEGPDLLTAALLMGCYRSKEHDGPLVSSKADDENADLHDDDPNIYLDSESPREAWEASRRAENPRFTALCSNKDPQCPYTTLSTRMHYHCPEEKCRLSKPTSPTDPSASASGVPGLENSLDEYDPNHIHCVSRLGPFPDSAGECHLQSSLYKYPDHKCCYWKDEFVDGMTSRGKRAYEKRKLEEAKRKHMRILDRSGEIAVSLGQGQMVGIRDCERLGGLGEAGRGLLGELESGGLDGEVATMGEVIGGMRDELEAMNNGSDDHFGF</sequence>
<gene>
    <name evidence="2" type="ORF">L207DRAFT_584595</name>
</gene>
<feature type="region of interest" description="Disordered" evidence="1">
    <location>
        <begin position="348"/>
        <end position="370"/>
    </location>
</feature>
<evidence type="ECO:0000313" key="3">
    <source>
        <dbReference type="Proteomes" id="UP000235786"/>
    </source>
</evidence>